<comment type="subcellular location">
    <subcellularLocation>
        <location evidence="1">Endomembrane system</location>
    </subcellularLocation>
</comment>
<dbReference type="GO" id="GO:0030117">
    <property type="term" value="C:membrane coat"/>
    <property type="evidence" value="ECO:0007669"/>
    <property type="project" value="InterPro"/>
</dbReference>
<dbReference type="STRING" id="5627.A0A1C7M5U3"/>
<gene>
    <name evidence="8" type="primary">AP3B2</name>
    <name evidence="8" type="ORF">A0H81_07507</name>
</gene>
<comment type="caution">
    <text evidence="8">The sequence shown here is derived from an EMBL/GenBank/DDBJ whole genome shotgun (WGS) entry which is preliminary data.</text>
</comment>
<evidence type="ECO:0000256" key="2">
    <source>
        <dbReference type="ARBA" id="ARBA00006613"/>
    </source>
</evidence>
<feature type="domain" description="Clathrin/coatomer adaptor adaptin-like N-terminal" evidence="7">
    <location>
        <begin position="33"/>
        <end position="561"/>
    </location>
</feature>
<feature type="compositionally biased region" description="Acidic residues" evidence="6">
    <location>
        <begin position="710"/>
        <end position="748"/>
    </location>
</feature>
<dbReference type="OMA" id="HFLVRST"/>
<feature type="region of interest" description="Disordered" evidence="6">
    <location>
        <begin position="674"/>
        <end position="758"/>
    </location>
</feature>
<dbReference type="GO" id="GO:0030276">
    <property type="term" value="F:clathrin binding"/>
    <property type="evidence" value="ECO:0007669"/>
    <property type="project" value="InterPro"/>
</dbReference>
<evidence type="ECO:0000313" key="8">
    <source>
        <dbReference type="EMBL" id="OBZ72333.1"/>
    </source>
</evidence>
<feature type="compositionally biased region" description="Basic and acidic residues" evidence="6">
    <location>
        <begin position="633"/>
        <end position="646"/>
    </location>
</feature>
<evidence type="ECO:0000256" key="4">
    <source>
        <dbReference type="ARBA" id="ARBA00022927"/>
    </source>
</evidence>
<dbReference type="AlphaFoldDB" id="A0A1C7M5U3"/>
<accession>A0A1C7M5U3</accession>
<dbReference type="GO" id="GO:0012505">
    <property type="term" value="C:endomembrane system"/>
    <property type="evidence" value="ECO:0007669"/>
    <property type="project" value="UniProtKB-SubCell"/>
</dbReference>
<keyword evidence="4" id="KW-0653">Protein transport</keyword>
<evidence type="ECO:0000256" key="5">
    <source>
        <dbReference type="ARBA" id="ARBA00023136"/>
    </source>
</evidence>
<evidence type="ECO:0000256" key="1">
    <source>
        <dbReference type="ARBA" id="ARBA00004308"/>
    </source>
</evidence>
<dbReference type="EMBL" id="LUGG01000009">
    <property type="protein sequence ID" value="OBZ72333.1"/>
    <property type="molecule type" value="Genomic_DNA"/>
</dbReference>
<dbReference type="OrthoDB" id="10254310at2759"/>
<dbReference type="Proteomes" id="UP000092993">
    <property type="component" value="Unassembled WGS sequence"/>
</dbReference>
<dbReference type="InterPro" id="IPR026739">
    <property type="entry name" value="AP_beta"/>
</dbReference>
<dbReference type="Pfam" id="PF01602">
    <property type="entry name" value="Adaptin_N"/>
    <property type="match status" value="1"/>
</dbReference>
<dbReference type="PANTHER" id="PTHR11134">
    <property type="entry name" value="ADAPTOR COMPLEX SUBUNIT BETA FAMILY MEMBER"/>
    <property type="match status" value="1"/>
</dbReference>
<evidence type="ECO:0000256" key="3">
    <source>
        <dbReference type="ARBA" id="ARBA00022448"/>
    </source>
</evidence>
<sequence length="758" mass="84297">MRLQETFSEHTRDLAIARGSSSSYLDNPEEKVKNIRKQLDSNSDREKLDAMKRLIALISKGRNVSEFFAQVVKNVASHNLEIRKLVYIYLLRYAEQEPDLALLSINTFQKDLSDPNPLIRAMALRVLSGIRVPMIGSIVVLAIKKCAADISPYVRKAAALAIPKCYSLDSSHQPELINIISTLLRDRSPLAVGSVAIAFDVVCPTRLDLLHQHYRRLCRTLIDVDEWGQVDLLHLLIRYARTMLPRPTATSQADGTPEVEIDNDLRLLLSSSEPLFQSQNPAVVIAVARVFYYLGPIHELPKIVAPLLRLLHSSPEIERVVLSYLVITSHSLSHVLAQSYTRLLVRADDMRQVKKDKVILLRAVITSDNYQSLLREFISYADDADDELVADAIQAIGYCARLVPEATQQCLTALMSFIQSKHDIIVTNAVLVLKSLVQIRLQRQQESEALSIPATYSPLTIISRLAYRIDDIRHPKARACVLWLVGQYASTAPSLENGGAPRASPTALVKLQIVTLAAKLLVLCPTDRTLGLLTRYVFTLARYDLNYDVRDRGRMLSALLSGVGSTLYDNSEDAYEDMGGVVLRREQVRMVLFEGKRGLSEDLAKEDDTGVPFGSLGAITGKTMLGDSYMPDWLERGTEPSLRDSPDDAPPPPVYAQTAQTSAVRFVGQSNRASPVVLTPTGGLSPSGSFVRQEDSKAPWMDLDKFYENTNDEEAEESESEESQEEEQSSGEEASTEEDDSEEEESDSGDDKRLLHTG</sequence>
<dbReference type="InterPro" id="IPR016024">
    <property type="entry name" value="ARM-type_fold"/>
</dbReference>
<feature type="compositionally biased region" description="Basic and acidic residues" evidence="6">
    <location>
        <begin position="749"/>
        <end position="758"/>
    </location>
</feature>
<organism evidence="8 9">
    <name type="scientific">Grifola frondosa</name>
    <name type="common">Maitake</name>
    <name type="synonym">Polyporus frondosus</name>
    <dbReference type="NCBI Taxonomy" id="5627"/>
    <lineage>
        <taxon>Eukaryota</taxon>
        <taxon>Fungi</taxon>
        <taxon>Dikarya</taxon>
        <taxon>Basidiomycota</taxon>
        <taxon>Agaricomycotina</taxon>
        <taxon>Agaricomycetes</taxon>
        <taxon>Polyporales</taxon>
        <taxon>Grifolaceae</taxon>
        <taxon>Grifola</taxon>
    </lineage>
</organism>
<evidence type="ECO:0000259" key="7">
    <source>
        <dbReference type="Pfam" id="PF01602"/>
    </source>
</evidence>
<proteinExistence type="inferred from homology"/>
<keyword evidence="5" id="KW-0472">Membrane</keyword>
<reference evidence="8 9" key="1">
    <citation type="submission" date="2016-03" db="EMBL/GenBank/DDBJ databases">
        <title>Whole genome sequencing of Grifola frondosa 9006-11.</title>
        <authorList>
            <person name="Min B."/>
            <person name="Park H."/>
            <person name="Kim J.-G."/>
            <person name="Cho H."/>
            <person name="Oh Y.-L."/>
            <person name="Kong W.-S."/>
            <person name="Choi I.-G."/>
        </authorList>
    </citation>
    <scope>NUCLEOTIDE SEQUENCE [LARGE SCALE GENOMIC DNA]</scope>
    <source>
        <strain evidence="8 9">9006-11</strain>
    </source>
</reference>
<evidence type="ECO:0000256" key="6">
    <source>
        <dbReference type="SAM" id="MobiDB-lite"/>
    </source>
</evidence>
<feature type="compositionally biased region" description="Basic and acidic residues" evidence="6">
    <location>
        <begin position="692"/>
        <end position="707"/>
    </location>
</feature>
<keyword evidence="9" id="KW-1185">Reference proteome</keyword>
<evidence type="ECO:0000313" key="9">
    <source>
        <dbReference type="Proteomes" id="UP000092993"/>
    </source>
</evidence>
<dbReference type="Gene3D" id="1.25.10.10">
    <property type="entry name" value="Leucine-rich Repeat Variant"/>
    <property type="match status" value="1"/>
</dbReference>
<keyword evidence="3" id="KW-0813">Transport</keyword>
<dbReference type="GO" id="GO:0016192">
    <property type="term" value="P:vesicle-mediated transport"/>
    <property type="evidence" value="ECO:0007669"/>
    <property type="project" value="InterPro"/>
</dbReference>
<protein>
    <submittedName>
        <fullName evidence="8">AP-3 complex subunit beta-2</fullName>
    </submittedName>
</protein>
<name>A0A1C7M5U3_GRIFR</name>
<dbReference type="InterPro" id="IPR002553">
    <property type="entry name" value="Clathrin/coatomer_adapt-like_N"/>
</dbReference>
<dbReference type="InterPro" id="IPR011989">
    <property type="entry name" value="ARM-like"/>
</dbReference>
<dbReference type="SUPFAM" id="SSF48371">
    <property type="entry name" value="ARM repeat"/>
    <property type="match status" value="1"/>
</dbReference>
<comment type="similarity">
    <text evidence="2">Belongs to the adaptor complexes large subunit family.</text>
</comment>
<feature type="region of interest" description="Disordered" evidence="6">
    <location>
        <begin position="630"/>
        <end position="655"/>
    </location>
</feature>
<dbReference type="GO" id="GO:0006886">
    <property type="term" value="P:intracellular protein transport"/>
    <property type="evidence" value="ECO:0007669"/>
    <property type="project" value="InterPro"/>
</dbReference>